<evidence type="ECO:0000313" key="3">
    <source>
        <dbReference type="Proteomes" id="UP000661696"/>
    </source>
</evidence>
<dbReference type="InterPro" id="IPR025983">
    <property type="entry name" value="Cys_rich_CPCC"/>
</dbReference>
<feature type="domain" description="Cysteine-rich CPCC" evidence="1">
    <location>
        <begin position="78"/>
        <end position="143"/>
    </location>
</feature>
<organism evidence="2 3">
    <name type="scientific">Chryseobacterium endalhagicum</name>
    <dbReference type="NCBI Taxonomy" id="2797638"/>
    <lineage>
        <taxon>Bacteria</taxon>
        <taxon>Pseudomonadati</taxon>
        <taxon>Bacteroidota</taxon>
        <taxon>Flavobacteriia</taxon>
        <taxon>Flavobacteriales</taxon>
        <taxon>Weeksellaceae</taxon>
        <taxon>Chryseobacterium group</taxon>
        <taxon>Chryseobacterium</taxon>
    </lineage>
</organism>
<accession>A0ABS1QDA6</accession>
<sequence length="154" mass="18196">MIKLDLNSAINILSLDEYSKMRTEDRKNLIDGEGLDKEELFDYIRDRYIGIKLSYIEEKVKELYQLSINVMGTPKELFPCPCCNYKTILEEGNYQICKVCFWEDDGNRDDLKISSVNHMTLHEAKDNFKKKDAILEKFLKFVDNEGKLKYYKNI</sequence>
<comment type="caution">
    <text evidence="2">The sequence shown here is derived from an EMBL/GenBank/DDBJ whole genome shotgun (WGS) entry which is preliminary data.</text>
</comment>
<evidence type="ECO:0000313" key="2">
    <source>
        <dbReference type="EMBL" id="MBL1220596.1"/>
    </source>
</evidence>
<dbReference type="RefSeq" id="WP_202089918.1">
    <property type="nucleotide sequence ID" value="NZ_JAELVM010000001.1"/>
</dbReference>
<name>A0ABS1QDA6_9FLAO</name>
<keyword evidence="3" id="KW-1185">Reference proteome</keyword>
<evidence type="ECO:0000259" key="1">
    <source>
        <dbReference type="Pfam" id="PF14206"/>
    </source>
</evidence>
<proteinExistence type="predicted"/>
<dbReference type="EMBL" id="JAELVM010000001">
    <property type="protein sequence ID" value="MBL1220596.1"/>
    <property type="molecule type" value="Genomic_DNA"/>
</dbReference>
<protein>
    <recommendedName>
        <fullName evidence="1">Cysteine-rich CPCC domain-containing protein</fullName>
    </recommendedName>
</protein>
<gene>
    <name evidence="2" type="ORF">JET18_07085</name>
</gene>
<reference evidence="2 3" key="1">
    <citation type="submission" date="2020-12" db="EMBL/GenBank/DDBJ databases">
        <title>Chryseobacterium endoalhailicus sp. nov., isolated from seed of leguminous plant.</title>
        <authorList>
            <person name="Zhang X."/>
        </authorList>
    </citation>
    <scope>NUCLEOTIDE SEQUENCE [LARGE SCALE GENOMIC DNA]</scope>
    <source>
        <strain evidence="2 3">L7</strain>
    </source>
</reference>
<dbReference type="Proteomes" id="UP000661696">
    <property type="component" value="Unassembled WGS sequence"/>
</dbReference>
<dbReference type="Pfam" id="PF14206">
    <property type="entry name" value="Cys_rich_CPCC"/>
    <property type="match status" value="1"/>
</dbReference>